<evidence type="ECO:0000259" key="6">
    <source>
        <dbReference type="PROSITE" id="PS51085"/>
    </source>
</evidence>
<dbReference type="InterPro" id="IPR013352">
    <property type="entry name" value="Fe_hydrogenase_subset"/>
</dbReference>
<dbReference type="InterPro" id="IPR017896">
    <property type="entry name" value="4Fe4S_Fe-S-bd"/>
</dbReference>
<evidence type="ECO:0000313" key="8">
    <source>
        <dbReference type="EMBL" id="PIT94561.1"/>
    </source>
</evidence>
<keyword evidence="5" id="KW-0411">Iron-sulfur</keyword>
<evidence type="ECO:0000256" key="2">
    <source>
        <dbReference type="ARBA" id="ARBA00022723"/>
    </source>
</evidence>
<proteinExistence type="predicted"/>
<gene>
    <name evidence="8" type="ORF">COT98_02955</name>
</gene>
<dbReference type="AlphaFoldDB" id="A0A2M6WP26"/>
<dbReference type="Gene3D" id="3.10.20.740">
    <property type="match status" value="1"/>
</dbReference>
<dbReference type="Proteomes" id="UP000228900">
    <property type="component" value="Unassembled WGS sequence"/>
</dbReference>
<dbReference type="SMART" id="SM00902">
    <property type="entry name" value="Fe_hyd_SSU"/>
    <property type="match status" value="1"/>
</dbReference>
<feature type="domain" description="4Fe-4S ferredoxin-type" evidence="7">
    <location>
        <begin position="180"/>
        <end position="210"/>
    </location>
</feature>
<dbReference type="CDD" id="cd00207">
    <property type="entry name" value="fer2"/>
    <property type="match status" value="1"/>
</dbReference>
<dbReference type="InterPro" id="IPR017900">
    <property type="entry name" value="4Fe4S_Fe_S_CS"/>
</dbReference>
<sequence>MPKSEIKITIDGKSVGASLGQSILEVASANGIFLPSLCQHPDLSVKANCRVCVVEIKGQTHLATSCSTPVKAGMEIFTNSPRVQKSRDLNIKLLFSEHIEKCANCTLRYNCALLDLARRYKIKITSFPDRKGQRKTCKLANAVEIDGTQCIDCRNCIEACSNIQKINYLELKGKGINQEVVPTANKDIDCIYCGQCTLHCPVAAAQEQDDWSAVEKLLADKNKIVVAQFAPSVRVTIGEEFGLPYDEKSTGRTVTALKKLGFQHVFDVNFSADVTTMVEAQELLERLGDKKATLPMITSCCPAWVKYVEFFHPELIPNLTTARSPQIHLGGIIKTFWADKMKLNPKQIVVVSIMPCTAKKFESRRQEMKVKGLYPVDYVLTTREFGFLLKKNNIDFQKLKPSASDKIFNEGSGAAVIYGSSGGVMESALRTAYALVCRDGLAKFCNSRIDFKEVRGLEEIKEAVIDLAGKKLRVAVVNGIGVIDQVLDNLKKYDYIEVMACPGGCIGGGGQPIPTTAEIRKTRVAALYQIDKFKEIRKAHDNKEVIEVLDWLKAKKIDHSVLHTKYQKRARSK</sequence>
<dbReference type="InterPro" id="IPR050340">
    <property type="entry name" value="Cytosolic_Fe-S_CAF"/>
</dbReference>
<dbReference type="PROSITE" id="PS51085">
    <property type="entry name" value="2FE2S_FER_2"/>
    <property type="match status" value="1"/>
</dbReference>
<dbReference type="Gene3D" id="3.40.50.1780">
    <property type="match status" value="1"/>
</dbReference>
<dbReference type="PANTHER" id="PTHR11615">
    <property type="entry name" value="NITRATE, FORMATE, IRON DEHYDROGENASE"/>
    <property type="match status" value="1"/>
</dbReference>
<feature type="domain" description="4Fe-4S ferredoxin-type" evidence="7">
    <location>
        <begin position="141"/>
        <end position="171"/>
    </location>
</feature>
<dbReference type="Gene3D" id="3.40.950.10">
    <property type="entry name" value="Fe-only Hydrogenase (Larger Subunit), Chain L, domain 3"/>
    <property type="match status" value="1"/>
</dbReference>
<dbReference type="GO" id="GO:0008901">
    <property type="term" value="F:ferredoxin hydrogenase activity"/>
    <property type="evidence" value="ECO:0007669"/>
    <property type="project" value="InterPro"/>
</dbReference>
<protein>
    <submittedName>
        <fullName evidence="8">Ferredoxin</fullName>
    </submittedName>
</protein>
<feature type="domain" description="2Fe-2S ferredoxin-type" evidence="6">
    <location>
        <begin position="4"/>
        <end position="82"/>
    </location>
</feature>
<dbReference type="InterPro" id="IPR036991">
    <property type="entry name" value="Fe_hydrogenase_ssu_sf"/>
</dbReference>
<dbReference type="InterPro" id="IPR036010">
    <property type="entry name" value="2Fe-2S_ferredoxin-like_sf"/>
</dbReference>
<keyword evidence="3" id="KW-0677">Repeat</keyword>
<dbReference type="InterPro" id="IPR001041">
    <property type="entry name" value="2Fe-2S_ferredoxin-type"/>
</dbReference>
<evidence type="ECO:0000256" key="1">
    <source>
        <dbReference type="ARBA" id="ARBA00022485"/>
    </source>
</evidence>
<accession>A0A2M6WP26</accession>
<dbReference type="GO" id="GO:0005506">
    <property type="term" value="F:iron ion binding"/>
    <property type="evidence" value="ECO:0007669"/>
    <property type="project" value="InterPro"/>
</dbReference>
<dbReference type="Gene3D" id="4.10.260.20">
    <property type="entry name" value="Iron hydrogenase, small subunit"/>
    <property type="match status" value="1"/>
</dbReference>
<dbReference type="InterPro" id="IPR003149">
    <property type="entry name" value="Fe_hydrogenase_ssu"/>
</dbReference>
<dbReference type="EMBL" id="PFAQ01000043">
    <property type="protein sequence ID" value="PIT94561.1"/>
    <property type="molecule type" value="Genomic_DNA"/>
</dbReference>
<dbReference type="Pfam" id="PF13510">
    <property type="entry name" value="Fer2_4"/>
    <property type="match status" value="1"/>
</dbReference>
<dbReference type="SUPFAM" id="SSF54862">
    <property type="entry name" value="4Fe-4S ferredoxins"/>
    <property type="match status" value="1"/>
</dbReference>
<evidence type="ECO:0000256" key="3">
    <source>
        <dbReference type="ARBA" id="ARBA00022737"/>
    </source>
</evidence>
<name>A0A2M6WP26_9BACT</name>
<keyword evidence="2" id="KW-0479">Metal-binding</keyword>
<dbReference type="GO" id="GO:0051539">
    <property type="term" value="F:4 iron, 4 sulfur cluster binding"/>
    <property type="evidence" value="ECO:0007669"/>
    <property type="project" value="UniProtKB-KW"/>
</dbReference>
<dbReference type="InterPro" id="IPR009016">
    <property type="entry name" value="Fe_hydrogenase"/>
</dbReference>
<dbReference type="SUPFAM" id="SSF53920">
    <property type="entry name" value="Fe-only hydrogenase"/>
    <property type="match status" value="1"/>
</dbReference>
<dbReference type="FunFam" id="3.30.70.20:FF:000035">
    <property type="entry name" value="Iron hydrogenase 1"/>
    <property type="match status" value="1"/>
</dbReference>
<dbReference type="Pfam" id="PF12838">
    <property type="entry name" value="Fer4_7"/>
    <property type="match status" value="1"/>
</dbReference>
<keyword evidence="1" id="KW-0004">4Fe-4S</keyword>
<dbReference type="NCBIfam" id="TIGR02512">
    <property type="entry name" value="FeFe_hydrog_A"/>
    <property type="match status" value="1"/>
</dbReference>
<dbReference type="PROSITE" id="PS00198">
    <property type="entry name" value="4FE4S_FER_1"/>
    <property type="match status" value="1"/>
</dbReference>
<comment type="caution">
    <text evidence="8">The sequence shown here is derived from an EMBL/GenBank/DDBJ whole genome shotgun (WGS) entry which is preliminary data.</text>
</comment>
<dbReference type="SUPFAM" id="SSF54292">
    <property type="entry name" value="2Fe-2S ferredoxin-like"/>
    <property type="match status" value="1"/>
</dbReference>
<dbReference type="Pfam" id="PF02256">
    <property type="entry name" value="Fe_hyd_SSU"/>
    <property type="match status" value="1"/>
</dbReference>
<evidence type="ECO:0000259" key="7">
    <source>
        <dbReference type="PROSITE" id="PS51379"/>
    </source>
</evidence>
<dbReference type="InterPro" id="IPR004108">
    <property type="entry name" value="Fe_hydrogenase_lsu_C"/>
</dbReference>
<dbReference type="Pfam" id="PF02906">
    <property type="entry name" value="Fe_hyd_lg_C"/>
    <property type="match status" value="1"/>
</dbReference>
<keyword evidence="4" id="KW-0408">Iron</keyword>
<evidence type="ECO:0000256" key="5">
    <source>
        <dbReference type="ARBA" id="ARBA00023014"/>
    </source>
</evidence>
<evidence type="ECO:0000256" key="4">
    <source>
        <dbReference type="ARBA" id="ARBA00023004"/>
    </source>
</evidence>
<reference evidence="9" key="1">
    <citation type="submission" date="2017-09" db="EMBL/GenBank/DDBJ databases">
        <title>Depth-based differentiation of microbial function through sediment-hosted aquifers and enrichment of novel symbionts in the deep terrestrial subsurface.</title>
        <authorList>
            <person name="Probst A.J."/>
            <person name="Ladd B."/>
            <person name="Jarett J.K."/>
            <person name="Geller-Mcgrath D.E."/>
            <person name="Sieber C.M.K."/>
            <person name="Emerson J.B."/>
            <person name="Anantharaman K."/>
            <person name="Thomas B.C."/>
            <person name="Malmstrom R."/>
            <person name="Stieglmeier M."/>
            <person name="Klingl A."/>
            <person name="Woyke T."/>
            <person name="Ryan C.M."/>
            <person name="Banfield J.F."/>
        </authorList>
    </citation>
    <scope>NUCLEOTIDE SEQUENCE [LARGE SCALE GENOMIC DNA]</scope>
</reference>
<organism evidence="8 9">
    <name type="scientific">Candidatus Falkowbacteria bacterium CG10_big_fil_rev_8_21_14_0_10_39_9</name>
    <dbReference type="NCBI Taxonomy" id="1974566"/>
    <lineage>
        <taxon>Bacteria</taxon>
        <taxon>Candidatus Falkowiibacteriota</taxon>
    </lineage>
</organism>
<evidence type="ECO:0000313" key="9">
    <source>
        <dbReference type="Proteomes" id="UP000228900"/>
    </source>
</evidence>
<dbReference type="PROSITE" id="PS51379">
    <property type="entry name" value="4FE4S_FER_2"/>
    <property type="match status" value="2"/>
</dbReference>
<dbReference type="Gene3D" id="3.30.70.20">
    <property type="match status" value="1"/>
</dbReference>